<evidence type="ECO:0008006" key="4">
    <source>
        <dbReference type="Google" id="ProtNLM"/>
    </source>
</evidence>
<evidence type="ECO:0000313" key="3">
    <source>
        <dbReference type="Proteomes" id="UP000191135"/>
    </source>
</evidence>
<accession>A0A1U9Z1Y1</accession>
<name>A0A1U9Z1Y1_9HYPH</name>
<dbReference type="KEGG" id="mmed:Mame_02367"/>
<sequence length="123" mass="13769">MKKYLGLMFAGLAAYMLTLFLAQRLLAGGLEPDWLRISLSIAPMLPVAAICWIVFRSISRLDEMQRKLQLEALSLAFAGTALITFGYGFLEGIGMPRLSMFVVWPLMAVLWVAGLVIGRIRYR</sequence>
<protein>
    <recommendedName>
        <fullName evidence="4">Transmembrane protein</fullName>
    </recommendedName>
</protein>
<proteinExistence type="predicted"/>
<evidence type="ECO:0000313" key="2">
    <source>
        <dbReference type="EMBL" id="AQZ51696.1"/>
    </source>
</evidence>
<dbReference type="STRING" id="1122214.Mame_02367"/>
<dbReference type="RefSeq" id="WP_018063708.1">
    <property type="nucleotide sequence ID" value="NZ_AQWH01000004.1"/>
</dbReference>
<keyword evidence="1" id="KW-0812">Transmembrane</keyword>
<dbReference type="EMBL" id="CP020330">
    <property type="protein sequence ID" value="AQZ51696.1"/>
    <property type="molecule type" value="Genomic_DNA"/>
</dbReference>
<feature type="transmembrane region" description="Helical" evidence="1">
    <location>
        <begin position="37"/>
        <end position="58"/>
    </location>
</feature>
<keyword evidence="1" id="KW-0472">Membrane</keyword>
<reference evidence="2 3" key="1">
    <citation type="submission" date="2017-03" db="EMBL/GenBank/DDBJ databases">
        <title>Foreign affairs: Plasmid Transfer between Roseobacters and Rhizobia.</title>
        <authorList>
            <person name="Bartling P."/>
            <person name="Bunk B."/>
            <person name="Overmann J."/>
            <person name="Brinkmann H."/>
            <person name="Petersen J."/>
        </authorList>
    </citation>
    <scope>NUCLEOTIDE SEQUENCE [LARGE SCALE GENOMIC DNA]</scope>
    <source>
        <strain evidence="2 3">MACL11</strain>
    </source>
</reference>
<feature type="transmembrane region" description="Helical" evidence="1">
    <location>
        <begin position="102"/>
        <end position="122"/>
    </location>
</feature>
<feature type="transmembrane region" description="Helical" evidence="1">
    <location>
        <begin position="70"/>
        <end position="90"/>
    </location>
</feature>
<gene>
    <name evidence="2" type="ORF">Mame_02367</name>
</gene>
<keyword evidence="1" id="KW-1133">Transmembrane helix</keyword>
<evidence type="ECO:0000256" key="1">
    <source>
        <dbReference type="SAM" id="Phobius"/>
    </source>
</evidence>
<dbReference type="eggNOG" id="ENOG5032V31">
    <property type="taxonomic scope" value="Bacteria"/>
</dbReference>
<dbReference type="OrthoDB" id="6107348at2"/>
<keyword evidence="3" id="KW-1185">Reference proteome</keyword>
<dbReference type="Proteomes" id="UP000191135">
    <property type="component" value="Chromosome"/>
</dbReference>
<organism evidence="2 3">
    <name type="scientific">Martelella mediterranea DSM 17316</name>
    <dbReference type="NCBI Taxonomy" id="1122214"/>
    <lineage>
        <taxon>Bacteria</taxon>
        <taxon>Pseudomonadati</taxon>
        <taxon>Pseudomonadota</taxon>
        <taxon>Alphaproteobacteria</taxon>
        <taxon>Hyphomicrobiales</taxon>
        <taxon>Aurantimonadaceae</taxon>
        <taxon>Martelella</taxon>
    </lineage>
</organism>
<dbReference type="AlphaFoldDB" id="A0A1U9Z1Y1"/>